<protein>
    <submittedName>
        <fullName evidence="1">Uncharacterized protein</fullName>
    </submittedName>
</protein>
<name>A0A7K3ULS0_9HYPH</name>
<gene>
    <name evidence="1" type="ORF">GR197_24995</name>
</gene>
<dbReference type="Proteomes" id="UP000471753">
    <property type="component" value="Unassembled WGS sequence"/>
</dbReference>
<dbReference type="EMBL" id="WUFT01000019">
    <property type="protein sequence ID" value="NEJ73758.1"/>
    <property type="molecule type" value="Genomic_DNA"/>
</dbReference>
<sequence>MTIHAPISHADRSLLPRALLGRRPIRIYLCAEFRFAAGDTVTFGDHVASVMTRSRSAMGREIYYIQLITGGMAGRPFRTVDGSHLTACENPYENRGQASSNS</sequence>
<organism evidence="1 2">
    <name type="scientific">Rhizobium phaseoli</name>
    <dbReference type="NCBI Taxonomy" id="396"/>
    <lineage>
        <taxon>Bacteria</taxon>
        <taxon>Pseudomonadati</taxon>
        <taxon>Pseudomonadota</taxon>
        <taxon>Alphaproteobacteria</taxon>
        <taxon>Hyphomicrobiales</taxon>
        <taxon>Rhizobiaceae</taxon>
        <taxon>Rhizobium/Agrobacterium group</taxon>
        <taxon>Rhizobium</taxon>
    </lineage>
</organism>
<evidence type="ECO:0000313" key="2">
    <source>
        <dbReference type="Proteomes" id="UP000471753"/>
    </source>
</evidence>
<evidence type="ECO:0000313" key="1">
    <source>
        <dbReference type="EMBL" id="NEJ73758.1"/>
    </source>
</evidence>
<reference evidence="1 2" key="1">
    <citation type="submission" date="2019-12" db="EMBL/GenBank/DDBJ databases">
        <title>Rhizobium genotypes associated with high levels of biological nitrogen fixation by grain legumes in a temperate-maritime cropping system.</title>
        <authorList>
            <person name="Maluk M."/>
            <person name="Francesc Ferrando Molina F."/>
            <person name="Lopez Del Egido L."/>
            <person name="Lafos M."/>
            <person name="Langarica-Fuentes A."/>
            <person name="Gebre Yohannes G."/>
            <person name="Young M.W."/>
            <person name="Martin P."/>
            <person name="Gantlett R."/>
            <person name="Kenicer G."/>
            <person name="Hawes C."/>
            <person name="Begg G.S."/>
            <person name="Quilliam R.S."/>
            <person name="Squire G.R."/>
            <person name="Poole P.S."/>
            <person name="Young P.W."/>
            <person name="Iannetta P.M."/>
            <person name="James E.K."/>
        </authorList>
    </citation>
    <scope>NUCLEOTIDE SEQUENCE [LARGE SCALE GENOMIC DNA]</scope>
    <source>
        <strain evidence="1 2">JHI366</strain>
    </source>
</reference>
<proteinExistence type="predicted"/>
<comment type="caution">
    <text evidence="1">The sequence shown here is derived from an EMBL/GenBank/DDBJ whole genome shotgun (WGS) entry which is preliminary data.</text>
</comment>
<accession>A0A7K3ULS0</accession>
<dbReference type="RefSeq" id="WP_164014416.1">
    <property type="nucleotide sequence ID" value="NZ_WUFT01000019.1"/>
</dbReference>
<dbReference type="AlphaFoldDB" id="A0A7K3ULS0"/>